<evidence type="ECO:0000313" key="1">
    <source>
        <dbReference type="EMBL" id="POW17392.1"/>
    </source>
</evidence>
<dbReference type="Proteomes" id="UP000239156">
    <property type="component" value="Unassembled WGS sequence"/>
</dbReference>
<proteinExistence type="predicted"/>
<dbReference type="AlphaFoldDB" id="A0A2S4W6I2"/>
<dbReference type="VEuPathDB" id="FungiDB:PSTT_00686"/>
<protein>
    <submittedName>
        <fullName evidence="1">Uncharacterized protein</fullName>
    </submittedName>
</protein>
<evidence type="ECO:0000313" key="2">
    <source>
        <dbReference type="Proteomes" id="UP000239156"/>
    </source>
</evidence>
<comment type="caution">
    <text evidence="1">The sequence shown here is derived from an EMBL/GenBank/DDBJ whole genome shotgun (WGS) entry which is preliminary data.</text>
</comment>
<keyword evidence="2" id="KW-1185">Reference proteome</keyword>
<accession>A0A2S4W6I2</accession>
<sequence length="408" mass="46979">MLLTQKRMKILAVYCLIAPQMLLVTYVMPGCWAVCPIQRGMPHEIGLAYNRLELVPEGRGYVETSQLKHYKKRYRDLLSRMAENAGTSQQSRGGESSKGKLKWVDEFELLQTQLAIFEATVLQSGYITDKDTLLSDIQKLKIIQSTMPTTAEHVLLLKVGDRRIGLGPLEEKTMLKTKSINLAANEMTERWHTFWRTLSSDLNQMRPRTPVVEVGKLKEVSVASNPASDKSITNHQAPIPLEPELWGDVLDEVRRKAARGWTEPLNVLLHEIMPLESALEVAKASKGPVTEWSEYSGHYPALLLQQFVFRTVELIHKHEFITTEDLKEFLKVNDTVRLAVINLFESYKILWHLWGWYHECFHDFRYSKLFVNLVNEGIEKIDPELIIERRLHHCSPYGPPATWPSRPR</sequence>
<name>A0A2S4W6I2_9BASI</name>
<dbReference type="EMBL" id="PKSL01000003">
    <property type="protein sequence ID" value="POW17392.1"/>
    <property type="molecule type" value="Genomic_DNA"/>
</dbReference>
<dbReference type="VEuPathDB" id="FungiDB:PSHT_00347"/>
<gene>
    <name evidence="1" type="ORF">PSTT_00686</name>
</gene>
<organism evidence="1 2">
    <name type="scientific">Puccinia striiformis</name>
    <dbReference type="NCBI Taxonomy" id="27350"/>
    <lineage>
        <taxon>Eukaryota</taxon>
        <taxon>Fungi</taxon>
        <taxon>Dikarya</taxon>
        <taxon>Basidiomycota</taxon>
        <taxon>Pucciniomycotina</taxon>
        <taxon>Pucciniomycetes</taxon>
        <taxon>Pucciniales</taxon>
        <taxon>Pucciniaceae</taxon>
        <taxon>Puccinia</taxon>
    </lineage>
</organism>
<reference evidence="1" key="1">
    <citation type="submission" date="2017-12" db="EMBL/GenBank/DDBJ databases">
        <title>Gene loss provides genomic basis for host adaptation in cereal stripe rust fungi.</title>
        <authorList>
            <person name="Xia C."/>
        </authorList>
    </citation>
    <scope>NUCLEOTIDE SEQUENCE [LARGE SCALE GENOMIC DNA]</scope>
    <source>
        <strain evidence="1">93-210</strain>
    </source>
</reference>